<dbReference type="AlphaFoldDB" id="A0A4R3RGY5"/>
<dbReference type="RefSeq" id="WP_132553031.1">
    <property type="nucleotide sequence ID" value="NZ_SMBJ01000002.1"/>
</dbReference>
<reference evidence="4 5" key="1">
    <citation type="submission" date="2019-03" db="EMBL/GenBank/DDBJ databases">
        <title>Genomic Encyclopedia of Type Strains, Phase IV (KMG-V): Genome sequencing to study the core and pangenomes of soil and plant-associated prokaryotes.</title>
        <authorList>
            <person name="Whitman W."/>
        </authorList>
    </citation>
    <scope>NUCLEOTIDE SEQUENCE [LARGE SCALE GENOMIC DNA]</scope>
    <source>
        <strain evidence="2 5">Gr42</strain>
        <strain evidence="3 4">IE4868</strain>
    </source>
</reference>
<evidence type="ECO:0000313" key="4">
    <source>
        <dbReference type="Proteomes" id="UP000295507"/>
    </source>
</evidence>
<organism evidence="3 4">
    <name type="scientific">Rhizobium azibense</name>
    <dbReference type="NCBI Taxonomy" id="1136135"/>
    <lineage>
        <taxon>Bacteria</taxon>
        <taxon>Pseudomonadati</taxon>
        <taxon>Pseudomonadota</taxon>
        <taxon>Alphaproteobacteria</taxon>
        <taxon>Hyphomicrobiales</taxon>
        <taxon>Rhizobiaceae</taxon>
        <taxon>Rhizobium/Agrobacterium group</taxon>
        <taxon>Rhizobium</taxon>
    </lineage>
</organism>
<sequence>MVLLAVAVCVILAGSTLVLLSYADDQTLATIIAPAVFLNFCAIIICGLVLLQFERIALERDLLTAALTQTSDYHYVKNSQSQFVIVNRNVAEHHHFSSPAAMIGLTDFQLATQRRAA</sequence>
<evidence type="ECO:0000313" key="3">
    <source>
        <dbReference type="EMBL" id="TCU33904.1"/>
    </source>
</evidence>
<keyword evidence="1" id="KW-0472">Membrane</keyword>
<dbReference type="Proteomes" id="UP000295547">
    <property type="component" value="Unassembled WGS sequence"/>
</dbReference>
<accession>A0A4R3RGY5</accession>
<protein>
    <recommendedName>
        <fullName evidence="6">PAS domain-containing protein</fullName>
    </recommendedName>
</protein>
<evidence type="ECO:0000256" key="1">
    <source>
        <dbReference type="SAM" id="Phobius"/>
    </source>
</evidence>
<comment type="caution">
    <text evidence="3">The sequence shown here is derived from an EMBL/GenBank/DDBJ whole genome shotgun (WGS) entry which is preliminary data.</text>
</comment>
<keyword evidence="1" id="KW-0812">Transmembrane</keyword>
<evidence type="ECO:0000313" key="2">
    <source>
        <dbReference type="EMBL" id="TCU28839.1"/>
    </source>
</evidence>
<dbReference type="EMBL" id="SMBJ01000002">
    <property type="protein sequence ID" value="TCU28839.1"/>
    <property type="molecule type" value="Genomic_DNA"/>
</dbReference>
<dbReference type="Proteomes" id="UP000295507">
    <property type="component" value="Unassembled WGS sequence"/>
</dbReference>
<dbReference type="EMBL" id="SMBK01000014">
    <property type="protein sequence ID" value="TCU33904.1"/>
    <property type="molecule type" value="Genomic_DNA"/>
</dbReference>
<keyword evidence="1" id="KW-1133">Transmembrane helix</keyword>
<feature type="transmembrane region" description="Helical" evidence="1">
    <location>
        <begin position="30"/>
        <end position="51"/>
    </location>
</feature>
<dbReference type="OrthoDB" id="9812260at2"/>
<gene>
    <name evidence="3" type="ORF">EV129_114146</name>
    <name evidence="2" type="ORF">EV130_10218</name>
</gene>
<evidence type="ECO:0008006" key="6">
    <source>
        <dbReference type="Google" id="ProtNLM"/>
    </source>
</evidence>
<keyword evidence="5" id="KW-1185">Reference proteome</keyword>
<evidence type="ECO:0000313" key="5">
    <source>
        <dbReference type="Proteomes" id="UP000295547"/>
    </source>
</evidence>
<name>A0A4R3RGY5_9HYPH</name>
<proteinExistence type="predicted"/>